<comment type="caution">
    <text evidence="1">The sequence shown here is derived from an EMBL/GenBank/DDBJ whole genome shotgun (WGS) entry which is preliminary data.</text>
</comment>
<organism evidence="1">
    <name type="scientific">marine sediment metagenome</name>
    <dbReference type="NCBI Taxonomy" id="412755"/>
    <lineage>
        <taxon>unclassified sequences</taxon>
        <taxon>metagenomes</taxon>
        <taxon>ecological metagenomes</taxon>
    </lineage>
</organism>
<dbReference type="AlphaFoldDB" id="A0A0F8Z7I3"/>
<gene>
    <name evidence="1" type="ORF">LCGC14_2730140</name>
</gene>
<sequence>MTLMYIDHNHASMIGTYLSCPSCHTPRFAKRGMILTQAGELRPIWYLGCDCTKPSGIL</sequence>
<accession>A0A0F8Z7I3</accession>
<name>A0A0F8Z7I3_9ZZZZ</name>
<reference evidence="1" key="1">
    <citation type="journal article" date="2015" name="Nature">
        <title>Complex archaea that bridge the gap between prokaryotes and eukaryotes.</title>
        <authorList>
            <person name="Spang A."/>
            <person name="Saw J.H."/>
            <person name="Jorgensen S.L."/>
            <person name="Zaremba-Niedzwiedzka K."/>
            <person name="Martijn J."/>
            <person name="Lind A.E."/>
            <person name="van Eijk R."/>
            <person name="Schleper C."/>
            <person name="Guy L."/>
            <person name="Ettema T.J."/>
        </authorList>
    </citation>
    <scope>NUCLEOTIDE SEQUENCE</scope>
</reference>
<protein>
    <submittedName>
        <fullName evidence="1">Uncharacterized protein</fullName>
    </submittedName>
</protein>
<dbReference type="EMBL" id="LAZR01049402">
    <property type="protein sequence ID" value="KKK89732.1"/>
    <property type="molecule type" value="Genomic_DNA"/>
</dbReference>
<proteinExistence type="predicted"/>
<evidence type="ECO:0000313" key="1">
    <source>
        <dbReference type="EMBL" id="KKK89732.1"/>
    </source>
</evidence>